<organism evidence="3 4">
    <name type="scientific">Mycena sanguinolenta</name>
    <dbReference type="NCBI Taxonomy" id="230812"/>
    <lineage>
        <taxon>Eukaryota</taxon>
        <taxon>Fungi</taxon>
        <taxon>Dikarya</taxon>
        <taxon>Basidiomycota</taxon>
        <taxon>Agaricomycotina</taxon>
        <taxon>Agaricomycetes</taxon>
        <taxon>Agaricomycetidae</taxon>
        <taxon>Agaricales</taxon>
        <taxon>Marasmiineae</taxon>
        <taxon>Mycenaceae</taxon>
        <taxon>Mycena</taxon>
    </lineage>
</organism>
<dbReference type="OrthoDB" id="3354157at2759"/>
<dbReference type="EMBL" id="JACAZH010000026">
    <property type="protein sequence ID" value="KAF7341902.1"/>
    <property type="molecule type" value="Genomic_DNA"/>
</dbReference>
<keyword evidence="1" id="KW-1133">Transmembrane helix</keyword>
<keyword evidence="1" id="KW-0472">Membrane</keyword>
<dbReference type="Proteomes" id="UP000623467">
    <property type="component" value="Unassembled WGS sequence"/>
</dbReference>
<dbReference type="InterPro" id="IPR045340">
    <property type="entry name" value="DUF6533"/>
</dbReference>
<feature type="transmembrane region" description="Helical" evidence="1">
    <location>
        <begin position="117"/>
        <end position="137"/>
    </location>
</feature>
<feature type="transmembrane region" description="Helical" evidence="1">
    <location>
        <begin position="214"/>
        <end position="240"/>
    </location>
</feature>
<evidence type="ECO:0000313" key="3">
    <source>
        <dbReference type="EMBL" id="KAF7341902.1"/>
    </source>
</evidence>
<sequence length="326" mass="36113">MSLPSPIEDRTENFRTNCVGFAGFTLLIWDHIDTFPTEVEYIWNGTKGPLVYLFLLNRYVTPLGFIVNLFAYLSPIWTFEACHHFIRYEGSMTVIGIHVVGLMMLIRINALYTDKRWVVFALGTLWVIMFSVQAWLLSKGQPVQHNPDSGVRACTMIFPPSLSAIASSSAWLPLLYDSCVLILTLLKTVPATVKGRRVPANRRRRDGSSIMKRLFQDGLIYYSAIFAVNAVLTIMIISAPPGLKNIAAQLELLVTVAMMSRITLNLKKLGAKQKLKLMGTTLADSGLPVVFGSSGPAGQARNTQNTGTMTSTLGMVRDAHPVNSNW</sequence>
<evidence type="ECO:0000256" key="1">
    <source>
        <dbReference type="SAM" id="Phobius"/>
    </source>
</evidence>
<feature type="domain" description="DUF6533" evidence="2">
    <location>
        <begin position="18"/>
        <end position="63"/>
    </location>
</feature>
<name>A0A8H6XK09_9AGAR</name>
<feature type="transmembrane region" description="Helical" evidence="1">
    <location>
        <begin position="85"/>
        <end position="105"/>
    </location>
</feature>
<accession>A0A8H6XK09</accession>
<keyword evidence="4" id="KW-1185">Reference proteome</keyword>
<dbReference type="AlphaFoldDB" id="A0A8H6XK09"/>
<evidence type="ECO:0000313" key="4">
    <source>
        <dbReference type="Proteomes" id="UP000623467"/>
    </source>
</evidence>
<reference evidence="3" key="1">
    <citation type="submission" date="2020-05" db="EMBL/GenBank/DDBJ databases">
        <title>Mycena genomes resolve the evolution of fungal bioluminescence.</title>
        <authorList>
            <person name="Tsai I.J."/>
        </authorList>
    </citation>
    <scope>NUCLEOTIDE SEQUENCE</scope>
    <source>
        <strain evidence="3">160909Yilan</strain>
    </source>
</reference>
<evidence type="ECO:0000259" key="2">
    <source>
        <dbReference type="Pfam" id="PF20151"/>
    </source>
</evidence>
<feature type="transmembrane region" description="Helical" evidence="1">
    <location>
        <begin position="50"/>
        <end position="73"/>
    </location>
</feature>
<comment type="caution">
    <text evidence="3">The sequence shown here is derived from an EMBL/GenBank/DDBJ whole genome shotgun (WGS) entry which is preliminary data.</text>
</comment>
<protein>
    <recommendedName>
        <fullName evidence="2">DUF6533 domain-containing protein</fullName>
    </recommendedName>
</protein>
<feature type="transmembrane region" description="Helical" evidence="1">
    <location>
        <begin position="170"/>
        <end position="193"/>
    </location>
</feature>
<proteinExistence type="predicted"/>
<keyword evidence="1" id="KW-0812">Transmembrane</keyword>
<gene>
    <name evidence="3" type="ORF">MSAN_02045900</name>
</gene>
<dbReference type="Pfam" id="PF20151">
    <property type="entry name" value="DUF6533"/>
    <property type="match status" value="1"/>
</dbReference>